<dbReference type="SMART" id="SM00530">
    <property type="entry name" value="HTH_XRE"/>
    <property type="match status" value="1"/>
</dbReference>
<dbReference type="Gene3D" id="1.10.260.40">
    <property type="entry name" value="lambda repressor-like DNA-binding domains"/>
    <property type="match status" value="1"/>
</dbReference>
<dbReference type="CDD" id="cd00093">
    <property type="entry name" value="HTH_XRE"/>
    <property type="match status" value="1"/>
</dbReference>
<dbReference type="AlphaFoldDB" id="A0A2N9P7C2"/>
<protein>
    <submittedName>
        <fullName evidence="3">Helix-turn-helix protein</fullName>
    </submittedName>
</protein>
<evidence type="ECO:0000256" key="1">
    <source>
        <dbReference type="ARBA" id="ARBA00023125"/>
    </source>
</evidence>
<sequence length="97" mass="11337">MKEKCNENLRRLRREKNFSQEYIANLLEISQKAYSDIEQGKTTLKSETILKLAVILDISPNDICQISCHCKSRHEEKNTKIIDYLKSQNITIPKDLL</sequence>
<name>A0A2N9P7C2_9FLAO</name>
<dbReference type="PROSITE" id="PS50943">
    <property type="entry name" value="HTH_CROC1"/>
    <property type="match status" value="1"/>
</dbReference>
<accession>A0A2N9P7C2</accession>
<organism evidence="3 4">
    <name type="scientific">Flavobacterium columnare</name>
    <dbReference type="NCBI Taxonomy" id="996"/>
    <lineage>
        <taxon>Bacteria</taxon>
        <taxon>Pseudomonadati</taxon>
        <taxon>Bacteroidota</taxon>
        <taxon>Flavobacteriia</taxon>
        <taxon>Flavobacteriales</taxon>
        <taxon>Flavobacteriaceae</taxon>
        <taxon>Flavobacterium</taxon>
    </lineage>
</organism>
<dbReference type="PANTHER" id="PTHR46558">
    <property type="entry name" value="TRACRIPTIONAL REGULATORY PROTEIN-RELATED-RELATED"/>
    <property type="match status" value="1"/>
</dbReference>
<gene>
    <name evidence="3" type="ORF">FLACOL_00215</name>
</gene>
<dbReference type="InterPro" id="IPR010982">
    <property type="entry name" value="Lambda_DNA-bd_dom_sf"/>
</dbReference>
<dbReference type="GO" id="GO:0003677">
    <property type="term" value="F:DNA binding"/>
    <property type="evidence" value="ECO:0007669"/>
    <property type="project" value="UniProtKB-KW"/>
</dbReference>
<dbReference type="EMBL" id="OLKH01000049">
    <property type="protein sequence ID" value="SPE76237.1"/>
    <property type="molecule type" value="Genomic_DNA"/>
</dbReference>
<reference evidence="3 4" key="1">
    <citation type="submission" date="2018-02" db="EMBL/GenBank/DDBJ databases">
        <authorList>
            <person name="Cohen D.B."/>
            <person name="Kent A.D."/>
        </authorList>
    </citation>
    <scope>NUCLEOTIDE SEQUENCE [LARGE SCALE GENOMIC DNA]</scope>
    <source>
        <strain evidence="3">CIP109753</strain>
    </source>
</reference>
<dbReference type="Proteomes" id="UP000238180">
    <property type="component" value="Unassembled WGS sequence"/>
</dbReference>
<evidence type="ECO:0000313" key="3">
    <source>
        <dbReference type="EMBL" id="SPE76237.1"/>
    </source>
</evidence>
<dbReference type="SUPFAM" id="SSF47413">
    <property type="entry name" value="lambda repressor-like DNA-binding domains"/>
    <property type="match status" value="1"/>
</dbReference>
<feature type="domain" description="HTH cro/C1-type" evidence="2">
    <location>
        <begin position="9"/>
        <end position="63"/>
    </location>
</feature>
<evidence type="ECO:0000259" key="2">
    <source>
        <dbReference type="PROSITE" id="PS50943"/>
    </source>
</evidence>
<dbReference type="PANTHER" id="PTHR46558:SF14">
    <property type="entry name" value="HTH-TYPE TRANSCRIPTIONAL REGULATOR ANSR"/>
    <property type="match status" value="1"/>
</dbReference>
<dbReference type="InterPro" id="IPR001387">
    <property type="entry name" value="Cro/C1-type_HTH"/>
</dbReference>
<evidence type="ECO:0000313" key="4">
    <source>
        <dbReference type="Proteomes" id="UP000238180"/>
    </source>
</evidence>
<keyword evidence="1" id="KW-0238">DNA-binding</keyword>
<proteinExistence type="predicted"/>
<dbReference type="RefSeq" id="WP_105195274.1">
    <property type="nucleotide sequence ID" value="NZ_OLKH01000049.1"/>
</dbReference>
<dbReference type="Pfam" id="PF01381">
    <property type="entry name" value="HTH_3"/>
    <property type="match status" value="1"/>
</dbReference>